<accession>A0A8K1FHF6</accession>
<dbReference type="Pfam" id="PF12796">
    <property type="entry name" value="Ank_2"/>
    <property type="match status" value="1"/>
</dbReference>
<evidence type="ECO:0000256" key="1">
    <source>
        <dbReference type="ARBA" id="ARBA00022737"/>
    </source>
</evidence>
<keyword evidence="2 3" id="KW-0040">ANK repeat</keyword>
<evidence type="ECO:0000256" key="2">
    <source>
        <dbReference type="ARBA" id="ARBA00023043"/>
    </source>
</evidence>
<sequence length="675" mass="73959">METQRDDGAMESALEAALTHMQGLRLTESPLDTTELLRLQVEQLKTRLEELVHEREDDDVVFQRAMAYAAAKGTANAVLHTLFDQASAGKYQVLASWFETGVIPTRDGLKHWRLDLRDIRNELGATILHVAVDASMARQNLKVKLVELLVDRVGFDVNARDAFGRTPLHVAAMSGHVDVTKALLARGADPTRRDRAGLTPLSVVRTLSRPPEDVVQVLVDAENAKSKLDSAILTSVSPKKAITSALFLQSLSPFVRPEHAKAFTAQVDALLGVLSGGKQAPLVGFDSALLQHVPILFDLSDPVVTQLARLESLLVSTIYRDAVFQKELKIEAAGYGVSLVTASSSSLVAPSGATWVGWLLKLVQGFKHEVASSAETSLVTSKSEREVFSEMSESGETSSISSVSERSVVYTDPTTSASRQAWHYAVLFKAATHPFPGALRVTRGEDTVVSSEDVSRFFPLEDRLLINGAEYHCVAYDVVTRQIRLDRPYEGVNGADVKAYLAGSCSSVSSPYVTTRRIWERPPGNKYEDHMSHEQELFQDYQFLDPDSLYEVAVKLGPVPTAAEARGIVEEWKTQVRKHFEAKTCLSGLPSCQHYCPQRSGHSLCVETMAAVGRELAKMRLGRPTFSKALKPRASLQKYQDRFMGTSQWPGSPGSTPRAAPNATDVVMTSEPLDA</sequence>
<keyword evidence="6" id="KW-1185">Reference proteome</keyword>
<evidence type="ECO:0000313" key="6">
    <source>
        <dbReference type="Proteomes" id="UP000794436"/>
    </source>
</evidence>
<dbReference type="InterPro" id="IPR036770">
    <property type="entry name" value="Ankyrin_rpt-contain_sf"/>
</dbReference>
<dbReference type="OrthoDB" id="194358at2759"/>
<dbReference type="Proteomes" id="UP000794436">
    <property type="component" value="Unassembled WGS sequence"/>
</dbReference>
<dbReference type="Gene3D" id="1.25.40.20">
    <property type="entry name" value="Ankyrin repeat-containing domain"/>
    <property type="match status" value="1"/>
</dbReference>
<dbReference type="PANTHER" id="PTHR24173:SF74">
    <property type="entry name" value="ANKYRIN REPEAT DOMAIN-CONTAINING PROTEIN 16"/>
    <property type="match status" value="1"/>
</dbReference>
<evidence type="ECO:0000256" key="4">
    <source>
        <dbReference type="SAM" id="MobiDB-lite"/>
    </source>
</evidence>
<dbReference type="EMBL" id="SPLM01000073">
    <property type="protein sequence ID" value="TMW62671.1"/>
    <property type="molecule type" value="Genomic_DNA"/>
</dbReference>
<dbReference type="PROSITE" id="PS50088">
    <property type="entry name" value="ANK_REPEAT"/>
    <property type="match status" value="1"/>
</dbReference>
<dbReference type="PROSITE" id="PS50297">
    <property type="entry name" value="ANK_REP_REGION"/>
    <property type="match status" value="1"/>
</dbReference>
<keyword evidence="1" id="KW-0677">Repeat</keyword>
<gene>
    <name evidence="5" type="ORF">Poli38472_005289</name>
</gene>
<organism evidence="5 6">
    <name type="scientific">Pythium oligandrum</name>
    <name type="common">Mycoparasitic fungus</name>
    <dbReference type="NCBI Taxonomy" id="41045"/>
    <lineage>
        <taxon>Eukaryota</taxon>
        <taxon>Sar</taxon>
        <taxon>Stramenopiles</taxon>
        <taxon>Oomycota</taxon>
        <taxon>Peronosporomycetes</taxon>
        <taxon>Pythiales</taxon>
        <taxon>Pythiaceae</taxon>
        <taxon>Pythium</taxon>
    </lineage>
</organism>
<dbReference type="InterPro" id="IPR002110">
    <property type="entry name" value="Ankyrin_rpt"/>
</dbReference>
<proteinExistence type="predicted"/>
<evidence type="ECO:0000313" key="5">
    <source>
        <dbReference type="EMBL" id="TMW62671.1"/>
    </source>
</evidence>
<feature type="region of interest" description="Disordered" evidence="4">
    <location>
        <begin position="644"/>
        <end position="675"/>
    </location>
</feature>
<comment type="caution">
    <text evidence="5">The sequence shown here is derived from an EMBL/GenBank/DDBJ whole genome shotgun (WGS) entry which is preliminary data.</text>
</comment>
<evidence type="ECO:0000256" key="3">
    <source>
        <dbReference type="PROSITE-ProRule" id="PRU00023"/>
    </source>
</evidence>
<dbReference type="AlphaFoldDB" id="A0A8K1FHF6"/>
<name>A0A8K1FHF6_PYTOL</name>
<feature type="compositionally biased region" description="Polar residues" evidence="4">
    <location>
        <begin position="645"/>
        <end position="655"/>
    </location>
</feature>
<dbReference type="SMART" id="SM00248">
    <property type="entry name" value="ANK"/>
    <property type="match status" value="2"/>
</dbReference>
<dbReference type="PANTHER" id="PTHR24173">
    <property type="entry name" value="ANKYRIN REPEAT CONTAINING"/>
    <property type="match status" value="1"/>
</dbReference>
<protein>
    <submittedName>
        <fullName evidence="5">Uncharacterized protein</fullName>
    </submittedName>
</protein>
<reference evidence="5" key="1">
    <citation type="submission" date="2019-03" db="EMBL/GenBank/DDBJ databases">
        <title>Long read genome sequence of the mycoparasitic Pythium oligandrum ATCC 38472 isolated from sugarbeet rhizosphere.</title>
        <authorList>
            <person name="Gaulin E."/>
        </authorList>
    </citation>
    <scope>NUCLEOTIDE SEQUENCE</scope>
    <source>
        <strain evidence="5">ATCC 38472_TT</strain>
    </source>
</reference>
<feature type="repeat" description="ANK" evidence="3">
    <location>
        <begin position="163"/>
        <end position="195"/>
    </location>
</feature>
<dbReference type="SUPFAM" id="SSF48403">
    <property type="entry name" value="Ankyrin repeat"/>
    <property type="match status" value="1"/>
</dbReference>